<protein>
    <submittedName>
        <fullName evidence="1">Uncharacterized protein</fullName>
    </submittedName>
</protein>
<proteinExistence type="predicted"/>
<evidence type="ECO:0000313" key="2">
    <source>
        <dbReference type="Proteomes" id="UP001139648"/>
    </source>
</evidence>
<accession>A0A9X2GA00</accession>
<name>A0A9X2GA00_9ACTN</name>
<keyword evidence="2" id="KW-1185">Reference proteome</keyword>
<dbReference type="AlphaFoldDB" id="A0A9X2GA00"/>
<reference evidence="1" key="1">
    <citation type="submission" date="2022-06" db="EMBL/GenBank/DDBJ databases">
        <title>Sequencing the genomes of 1000 actinobacteria strains.</title>
        <authorList>
            <person name="Klenk H.-P."/>
        </authorList>
    </citation>
    <scope>NUCLEOTIDE SEQUENCE</scope>
    <source>
        <strain evidence="1">DSM 46694</strain>
    </source>
</reference>
<dbReference type="EMBL" id="JAMZEB010000001">
    <property type="protein sequence ID" value="MCP2353817.1"/>
    <property type="molecule type" value="Genomic_DNA"/>
</dbReference>
<gene>
    <name evidence="1" type="ORF">HD597_000837</name>
</gene>
<dbReference type="Proteomes" id="UP001139648">
    <property type="component" value="Unassembled WGS sequence"/>
</dbReference>
<sequence>MMQHAEQRNFTVAMEARSNPNEGGDMPAHQAVAIEARTQSHGDRRRLS</sequence>
<organism evidence="1 2">
    <name type="scientific">Nonomuraea thailandensis</name>
    <dbReference type="NCBI Taxonomy" id="1188745"/>
    <lineage>
        <taxon>Bacteria</taxon>
        <taxon>Bacillati</taxon>
        <taxon>Actinomycetota</taxon>
        <taxon>Actinomycetes</taxon>
        <taxon>Streptosporangiales</taxon>
        <taxon>Streptosporangiaceae</taxon>
        <taxon>Nonomuraea</taxon>
    </lineage>
</organism>
<evidence type="ECO:0000313" key="1">
    <source>
        <dbReference type="EMBL" id="MCP2353817.1"/>
    </source>
</evidence>
<comment type="caution">
    <text evidence="1">The sequence shown here is derived from an EMBL/GenBank/DDBJ whole genome shotgun (WGS) entry which is preliminary data.</text>
</comment>